<dbReference type="InterPro" id="IPR047589">
    <property type="entry name" value="DUF11_rpt"/>
</dbReference>
<dbReference type="Proteomes" id="UP000324358">
    <property type="component" value="Unassembled WGS sequence"/>
</dbReference>
<gene>
    <name evidence="1" type="ORF">ES675_09055</name>
</gene>
<dbReference type="NCBIfam" id="TIGR01451">
    <property type="entry name" value="B_ant_repeat"/>
    <property type="match status" value="1"/>
</dbReference>
<evidence type="ECO:0000313" key="2">
    <source>
        <dbReference type="Proteomes" id="UP000324358"/>
    </source>
</evidence>
<accession>A0A5D0QY17</accession>
<dbReference type="EMBL" id="VSKL01000002">
    <property type="protein sequence ID" value="TYB73779.1"/>
    <property type="molecule type" value="Genomic_DNA"/>
</dbReference>
<proteinExistence type="predicted"/>
<dbReference type="Pfam" id="PF13573">
    <property type="entry name" value="SprB"/>
    <property type="match status" value="1"/>
</dbReference>
<name>A0A5D0QY17_9FLAO</name>
<organism evidence="1 2">
    <name type="scientific">Bizionia algoritergicola</name>
    <dbReference type="NCBI Taxonomy" id="291187"/>
    <lineage>
        <taxon>Bacteria</taxon>
        <taxon>Pseudomonadati</taxon>
        <taxon>Bacteroidota</taxon>
        <taxon>Flavobacteriia</taxon>
        <taxon>Flavobacteriales</taxon>
        <taxon>Flavobacteriaceae</taxon>
        <taxon>Bizionia</taxon>
    </lineage>
</organism>
<dbReference type="AlphaFoldDB" id="A0A5D0QY17"/>
<dbReference type="RefSeq" id="WP_148367388.1">
    <property type="nucleotide sequence ID" value="NZ_VSKL01000002.1"/>
</dbReference>
<sequence length="1213" mass="130100">MENLYTSKTKNYKTQTQFALAVFMLLAATFYSYSQVRVNFEPRTSIYTPSKTIYNVKGDFTMMGNTNLTLATYGDNTNNGGNDMKYVDIDNDVNTLNSSSATLQFSQENNAIPECSNVVYAGLYWSGRAGSSNTFTVTKNVPNGTFITETINTTDVIYSNESIDNTDYSLNISSSGGTYRYTFTTPGSGNKVEFIYRTSGNNETLHVSVNNGPESAISTSSIDDDNAYLSSPYQVFSDSNYTLEVTRLRLQWTDRAYVNVNYTQTVPALSAITKNYDKRKVSIKGPTSGSYTELTANATDIYYPTNSDDYMYSAYAEITDYVRTNGLGEYFVADLALREGDPDGTGYYGGWGMVVVYENTKMKWRDVTVFDGHAYVVSGNNNQYTIGVNGFNSTQNGDVNVKLGVMGGEGDVSFTGDTFQIENRNSGTYTSLSHSGNNTNNFFKSSINTGGNPRNPQLLNNTGVDISMFNINNTNNAIINNNQTSTSFKYFTNGDTYSIFNVTFAVDAYIPESEGILSANTINGVAVGSGNLTVQPGDTIEYGVEIRNRGTEAINNGRLVIPIPFTSSFVPGSISYNEYNPLFQSSTPYFDPNEGATGAVIWDMAYIPLNPLNLAELMADISFEITSTTDCSILVNNNCTPKIVIVGGNISGTGNVSQTTYSLPLIQGYQEDGVCQGEPNTAPIEIDIDSEQYILDNCTGVSVQRDFFYCSFEGNTIPVSEVSGNFPPGTQYYNSFPITPSTIQYNQNNPFPATIGVSTYYAIPPGQGGCNYIFTIEVNDILTTPTTNNVTYCLGETALPLTATTSESNYILLYYINNNPATPGQVSITPSTSTAGVFTYYVSEGPSNSCTGDRTPITVTVLDPITITLDSVTNTGCSGNDIGAINISVSGGTGNYTYSWDDASNATTQDLSGLPAGTYSVTVNDTDSNCSATDSFEIIVEDTAAPTITAPNNVSLEGCTADDITNGGLTALAFSETEVTITEAEFLAEGGTFIEDSVASVTYQDIATGSCPITIKRNFTITDNCEQSATAIQTFTITSPAVVVNTPDNVTADACDYASQAEVDTAFNTWLNGFTVSGGCNATGDYGTPTAPLLCEGGTTTVTYTITDLCNPSTIERTFSITAPEAVVVNTPDNATADACDYASQAEVDTAFNTWLNGFTVSGGCNATGDYGTPTAPLLCEGGTTTVTYTITDLCNPSTIERTFSITAPEAVV</sequence>
<comment type="caution">
    <text evidence="1">The sequence shown here is derived from an EMBL/GenBank/DDBJ whole genome shotgun (WGS) entry which is preliminary data.</text>
</comment>
<reference evidence="1 2" key="1">
    <citation type="submission" date="2019-08" db="EMBL/GenBank/DDBJ databases">
        <title>Genomes of Antarctic Bizionia species.</title>
        <authorList>
            <person name="Bowman J.P."/>
        </authorList>
    </citation>
    <scope>NUCLEOTIDE SEQUENCE [LARGE SCALE GENOMIC DNA]</scope>
    <source>
        <strain evidence="1 2">APA-1</strain>
    </source>
</reference>
<protein>
    <recommendedName>
        <fullName evidence="3">HYR domain-containing protein</fullName>
    </recommendedName>
</protein>
<evidence type="ECO:0000313" key="1">
    <source>
        <dbReference type="EMBL" id="TYB73779.1"/>
    </source>
</evidence>
<dbReference type="OrthoDB" id="599464at2"/>
<feature type="non-terminal residue" evidence="1">
    <location>
        <position position="1213"/>
    </location>
</feature>
<keyword evidence="2" id="KW-1185">Reference proteome</keyword>
<evidence type="ECO:0008006" key="3">
    <source>
        <dbReference type="Google" id="ProtNLM"/>
    </source>
</evidence>
<dbReference type="InterPro" id="IPR025667">
    <property type="entry name" value="SprB_repeat"/>
</dbReference>